<evidence type="ECO:0000256" key="1">
    <source>
        <dbReference type="ARBA" id="ARBA00004123"/>
    </source>
</evidence>
<feature type="compositionally biased region" description="Acidic residues" evidence="5">
    <location>
        <begin position="281"/>
        <end position="290"/>
    </location>
</feature>
<feature type="region of interest" description="Disordered" evidence="5">
    <location>
        <begin position="271"/>
        <end position="293"/>
    </location>
</feature>
<evidence type="ECO:0000256" key="3">
    <source>
        <dbReference type="ARBA" id="ARBA00023163"/>
    </source>
</evidence>
<feature type="compositionally biased region" description="Basic and acidic residues" evidence="5">
    <location>
        <begin position="12"/>
        <end position="21"/>
    </location>
</feature>
<feature type="region of interest" description="Disordered" evidence="5">
    <location>
        <begin position="200"/>
        <end position="240"/>
    </location>
</feature>
<protein>
    <recommendedName>
        <fullName evidence="6">HTH myb-type domain-containing protein</fullName>
    </recommendedName>
</protein>
<dbReference type="InterPro" id="IPR017930">
    <property type="entry name" value="Myb_dom"/>
</dbReference>
<evidence type="ECO:0000259" key="6">
    <source>
        <dbReference type="PROSITE" id="PS51294"/>
    </source>
</evidence>
<keyword evidence="3" id="KW-0804">Transcription</keyword>
<feature type="compositionally biased region" description="Polar residues" evidence="5">
    <location>
        <begin position="1"/>
        <end position="11"/>
    </location>
</feature>
<dbReference type="PANTHER" id="PTHR31314">
    <property type="entry name" value="MYB FAMILY TRANSCRIPTION FACTOR PHL7-LIKE"/>
    <property type="match status" value="1"/>
</dbReference>
<proteinExistence type="predicted"/>
<dbReference type="InterPro" id="IPR009057">
    <property type="entry name" value="Homeodomain-like_sf"/>
</dbReference>
<gene>
    <name evidence="7" type="ORF">CITCOLO1_LOCUS11873</name>
</gene>
<evidence type="ECO:0000256" key="2">
    <source>
        <dbReference type="ARBA" id="ARBA00023015"/>
    </source>
</evidence>
<dbReference type="InterPro" id="IPR006447">
    <property type="entry name" value="Myb_dom_plants"/>
</dbReference>
<accession>A0ABP0YMV2</accession>
<dbReference type="PANTHER" id="PTHR31314:SF168">
    <property type="entry name" value="MYB-LIKE HTH TRANSCRIPTIONAL REGULATOR FAMILY PROTEIN"/>
    <property type="match status" value="1"/>
</dbReference>
<feature type="compositionally biased region" description="Polar residues" evidence="5">
    <location>
        <begin position="216"/>
        <end position="227"/>
    </location>
</feature>
<feature type="domain" description="HTH myb-type" evidence="6">
    <location>
        <begin position="60"/>
        <end position="120"/>
    </location>
</feature>
<dbReference type="Gene3D" id="1.10.10.60">
    <property type="entry name" value="Homeodomain-like"/>
    <property type="match status" value="1"/>
</dbReference>
<feature type="compositionally biased region" description="Basic and acidic residues" evidence="5">
    <location>
        <begin position="230"/>
        <end position="240"/>
    </location>
</feature>
<dbReference type="SUPFAM" id="SSF46689">
    <property type="entry name" value="Homeodomain-like"/>
    <property type="match status" value="1"/>
</dbReference>
<evidence type="ECO:0000256" key="5">
    <source>
        <dbReference type="SAM" id="MobiDB-lite"/>
    </source>
</evidence>
<dbReference type="NCBIfam" id="TIGR01557">
    <property type="entry name" value="myb_SHAQKYF"/>
    <property type="match status" value="1"/>
</dbReference>
<evidence type="ECO:0000313" key="8">
    <source>
        <dbReference type="Proteomes" id="UP001642487"/>
    </source>
</evidence>
<keyword evidence="8" id="KW-1185">Reference proteome</keyword>
<dbReference type="InterPro" id="IPR046955">
    <property type="entry name" value="PHR1-like"/>
</dbReference>
<keyword evidence="4" id="KW-0539">Nucleus</keyword>
<organism evidence="7 8">
    <name type="scientific">Citrullus colocynthis</name>
    <name type="common">colocynth</name>
    <dbReference type="NCBI Taxonomy" id="252529"/>
    <lineage>
        <taxon>Eukaryota</taxon>
        <taxon>Viridiplantae</taxon>
        <taxon>Streptophyta</taxon>
        <taxon>Embryophyta</taxon>
        <taxon>Tracheophyta</taxon>
        <taxon>Spermatophyta</taxon>
        <taxon>Magnoliopsida</taxon>
        <taxon>eudicotyledons</taxon>
        <taxon>Gunneridae</taxon>
        <taxon>Pentapetalae</taxon>
        <taxon>rosids</taxon>
        <taxon>fabids</taxon>
        <taxon>Cucurbitales</taxon>
        <taxon>Cucurbitaceae</taxon>
        <taxon>Benincaseae</taxon>
        <taxon>Citrullus</taxon>
    </lineage>
</organism>
<dbReference type="Proteomes" id="UP001642487">
    <property type="component" value="Chromosome 4"/>
</dbReference>
<name>A0ABP0YMV2_9ROSI</name>
<keyword evidence="2" id="KW-0805">Transcription regulation</keyword>
<feature type="compositionally biased region" description="Low complexity" evidence="5">
    <location>
        <begin position="22"/>
        <end position="35"/>
    </location>
</feature>
<comment type="subcellular location">
    <subcellularLocation>
        <location evidence="1">Nucleus</location>
    </subcellularLocation>
</comment>
<sequence length="304" mass="34232">MEAAECSNNTRSSDDNKKSESCSELGNEGSSSNSTIEENIINNNHHHQNKKPPTVRPYVRSKLPRLRWTPDLHLRFVHAVERLGGQENATPKLVLQLMNIKGLNIAHVKSHLQMYRSKKSNEPGQAVGDQRLVMAESSGDRNIFNVSQIPMFQRYNQSYASNIFRFGGSSWNALENKTIQSPYTEKAASMTTLTQARSSLFGSNKSNAPGTIDRNLCSSISEPNTKTTSKRQEEREREDPCNAIMSHKRKAIDGEIDLSLSLKIAPREEIKIDKRRRIGGDQDEEDEEVLESSTDLSLSLCSYY</sequence>
<feature type="compositionally biased region" description="Polar residues" evidence="5">
    <location>
        <begin position="200"/>
        <end position="209"/>
    </location>
</feature>
<dbReference type="PROSITE" id="PS51294">
    <property type="entry name" value="HTH_MYB"/>
    <property type="match status" value="1"/>
</dbReference>
<feature type="region of interest" description="Disordered" evidence="5">
    <location>
        <begin position="1"/>
        <end position="35"/>
    </location>
</feature>
<evidence type="ECO:0000313" key="7">
    <source>
        <dbReference type="EMBL" id="CAK9319852.1"/>
    </source>
</evidence>
<reference evidence="7 8" key="1">
    <citation type="submission" date="2024-03" db="EMBL/GenBank/DDBJ databases">
        <authorList>
            <person name="Gkanogiannis A."/>
            <person name="Becerra Lopez-Lavalle L."/>
        </authorList>
    </citation>
    <scope>NUCLEOTIDE SEQUENCE [LARGE SCALE GENOMIC DNA]</scope>
</reference>
<dbReference type="InterPro" id="IPR001005">
    <property type="entry name" value="SANT/Myb"/>
</dbReference>
<dbReference type="EMBL" id="OZ021738">
    <property type="protein sequence ID" value="CAK9319852.1"/>
    <property type="molecule type" value="Genomic_DNA"/>
</dbReference>
<dbReference type="Pfam" id="PF00249">
    <property type="entry name" value="Myb_DNA-binding"/>
    <property type="match status" value="1"/>
</dbReference>
<evidence type="ECO:0000256" key="4">
    <source>
        <dbReference type="ARBA" id="ARBA00023242"/>
    </source>
</evidence>